<dbReference type="AlphaFoldDB" id="A0A558F4A7"/>
<dbReference type="Proteomes" id="UP000316981">
    <property type="component" value="Unassembled WGS sequence"/>
</dbReference>
<proteinExistence type="predicted"/>
<dbReference type="EMBL" id="VMTP01000066">
    <property type="protein sequence ID" value="TVT80406.1"/>
    <property type="molecule type" value="Genomic_DNA"/>
</dbReference>
<dbReference type="RefSeq" id="WP_119055037.1">
    <property type="nucleotide sequence ID" value="NZ_BHGD02000026.1"/>
</dbReference>
<protein>
    <submittedName>
        <fullName evidence="1">Uncharacterized protein</fullName>
    </submittedName>
</protein>
<gene>
    <name evidence="1" type="ORF">FPV60_12495</name>
</gene>
<reference evidence="1 2" key="1">
    <citation type="submission" date="2019-07" db="EMBL/GenBank/DDBJ databases">
        <title>Draft Genome Sequence of the first blaOXA-58-Harboring Acinetobacter colistiniresistens clinical isolate from Brazil.</title>
        <authorList>
            <person name="Favaro L.S."/>
            <person name="Paula-Petroli S.B."/>
            <person name="Moura C.F."/>
            <person name="Tognim M.C.B."/>
            <person name="Venancio E.J."/>
            <person name="Yamada-Ogatta S.F."/>
            <person name="Carrara-Marroni F.E."/>
        </authorList>
    </citation>
    <scope>NUCLEOTIDE SEQUENCE [LARGE SCALE GENOMIC DNA]</scope>
    <source>
        <strain evidence="1 2">DL</strain>
    </source>
</reference>
<evidence type="ECO:0000313" key="1">
    <source>
        <dbReference type="EMBL" id="TVT80406.1"/>
    </source>
</evidence>
<accession>A0A558F4A7</accession>
<comment type="caution">
    <text evidence="1">The sequence shown here is derived from an EMBL/GenBank/DDBJ whole genome shotgun (WGS) entry which is preliminary data.</text>
</comment>
<name>A0A558F4A7_9GAMM</name>
<evidence type="ECO:0000313" key="2">
    <source>
        <dbReference type="Proteomes" id="UP000316981"/>
    </source>
</evidence>
<organism evidence="1 2">
    <name type="scientific">Acinetobacter colistiniresistens</name>
    <dbReference type="NCBI Taxonomy" id="280145"/>
    <lineage>
        <taxon>Bacteria</taxon>
        <taxon>Pseudomonadati</taxon>
        <taxon>Pseudomonadota</taxon>
        <taxon>Gammaproteobacteria</taxon>
        <taxon>Moraxellales</taxon>
        <taxon>Moraxellaceae</taxon>
        <taxon>Acinetobacter</taxon>
    </lineage>
</organism>
<sequence length="232" mass="25186">MKFMNHKKYGCRGLIMALIKGCGLLLLSTSLYAMESLDDSSLENVTGQAGADLSLKMILNQDDNANFLCADLLYCRLALSLNNRYHDGTQDTYDTQGNRVPSATGRKQWLVMKGIQGTVNIQQIKLDGEDVIYGGLNHAAIKLGFDPTKPIQFRNVGFQSLSIETDTCTESNQNCLSGSTNLPGYLTPATTYGGTGFDANKEKGFIGVNMNGNLSMTGQVKIFSCGTSHPRC</sequence>